<dbReference type="GO" id="GO:0006753">
    <property type="term" value="P:nucleoside phosphate metabolic process"/>
    <property type="evidence" value="ECO:0007669"/>
    <property type="project" value="TreeGrafter"/>
</dbReference>
<proteinExistence type="predicted"/>
<dbReference type="InterPro" id="IPR000086">
    <property type="entry name" value="NUDIX_hydrolase_dom"/>
</dbReference>
<dbReference type="GO" id="GO:0016818">
    <property type="term" value="F:hydrolase activity, acting on acid anhydrides, in phosphorus-containing anhydrides"/>
    <property type="evidence" value="ECO:0007669"/>
    <property type="project" value="InterPro"/>
</dbReference>
<feature type="binding site" evidence="3">
    <location>
        <position position="168"/>
    </location>
    <ligand>
        <name>Mg(2+)</name>
        <dbReference type="ChEBI" id="CHEBI:18420"/>
        <label>1</label>
    </ligand>
</feature>
<dbReference type="InterPro" id="IPR015797">
    <property type="entry name" value="NUDIX_hydrolase-like_dom_sf"/>
</dbReference>
<keyword evidence="3" id="KW-0479">Metal-binding</keyword>
<organism evidence="6 7">
    <name type="scientific">Helicobacter bilis WiWa</name>
    <dbReference type="NCBI Taxonomy" id="1235804"/>
    <lineage>
        <taxon>Bacteria</taxon>
        <taxon>Pseudomonadati</taxon>
        <taxon>Campylobacterota</taxon>
        <taxon>Epsilonproteobacteria</taxon>
        <taxon>Campylobacterales</taxon>
        <taxon>Helicobacteraceae</taxon>
        <taxon>Helicobacter</taxon>
    </lineage>
</organism>
<sequence>MPTNMLYYKGQDTPLPLPNTPEILSISPLTTSKYLQLQQIRFKENNDIKVWDIANANDSVAILLYNKDKDGFILVRQFRVSVFLKNPLHGFMYELCAGLCDKDISPNEIAVQEIQEECGYHVEANKLVLINQFYSSVGMNGARQYLFYAEVSDQDRVSEGGGNKDEQEYIDIIFVPRELIHEFLQDSKCPTTQSFVYAILWFERQNFPTRQENIQQIPKTELDRFEKIKELENELKIKQMYLKEIECCGDADMGIH</sequence>
<protein>
    <submittedName>
        <fullName evidence="6">YffH/AdpP family nudix-type nucleoside diphosphatase</fullName>
    </submittedName>
</protein>
<evidence type="ECO:0000256" key="3">
    <source>
        <dbReference type="PIRSR" id="PIRSR604385-2"/>
    </source>
</evidence>
<dbReference type="InterPro" id="IPR004385">
    <property type="entry name" value="NDP_pyrophosphatase"/>
</dbReference>
<evidence type="ECO:0000259" key="5">
    <source>
        <dbReference type="PROSITE" id="PS51462"/>
    </source>
</evidence>
<evidence type="ECO:0000313" key="6">
    <source>
        <dbReference type="EMBL" id="EMZ39869.1"/>
    </source>
</evidence>
<dbReference type="GeneID" id="60656275"/>
<dbReference type="GO" id="GO:0019693">
    <property type="term" value="P:ribose phosphate metabolic process"/>
    <property type="evidence" value="ECO:0007669"/>
    <property type="project" value="TreeGrafter"/>
</dbReference>
<keyword evidence="3" id="KW-0460">Magnesium</keyword>
<dbReference type="PATRIC" id="fig|1235804.3.peg.763"/>
<feature type="binding site" evidence="3">
    <location>
        <position position="113"/>
    </location>
    <ligand>
        <name>Mg(2+)</name>
        <dbReference type="ChEBI" id="CHEBI:18420"/>
        <label>1</label>
    </ligand>
</feature>
<feature type="domain" description="Nudix hydrolase" evidence="5">
    <location>
        <begin position="55"/>
        <end position="197"/>
    </location>
</feature>
<dbReference type="Pfam" id="PF00293">
    <property type="entry name" value="NUDIX"/>
    <property type="match status" value="1"/>
</dbReference>
<dbReference type="CDD" id="cd18887">
    <property type="entry name" value="NUDIX_UGPPase_Nudt14"/>
    <property type="match status" value="1"/>
</dbReference>
<dbReference type="PANTHER" id="PTHR11839:SF15">
    <property type="entry name" value="URIDINE DIPHOSPHATE GLUCOSE PYROPHOSPHATASE NUDT14"/>
    <property type="match status" value="1"/>
</dbReference>
<feature type="short sequence motif" description="Nudix box" evidence="4">
    <location>
        <begin position="98"/>
        <end position="120"/>
    </location>
</feature>
<comment type="cofactor">
    <cofactor evidence="1 3">
        <name>Mg(2+)</name>
        <dbReference type="ChEBI" id="CHEBI:18420"/>
    </cofactor>
</comment>
<dbReference type="GO" id="GO:0046872">
    <property type="term" value="F:metal ion binding"/>
    <property type="evidence" value="ECO:0007669"/>
    <property type="project" value="UniProtKB-KW"/>
</dbReference>
<evidence type="ECO:0000313" key="7">
    <source>
        <dbReference type="Proteomes" id="UP000012527"/>
    </source>
</evidence>
<dbReference type="SUPFAM" id="SSF55811">
    <property type="entry name" value="Nudix"/>
    <property type="match status" value="1"/>
</dbReference>
<evidence type="ECO:0000256" key="1">
    <source>
        <dbReference type="ARBA" id="ARBA00001946"/>
    </source>
</evidence>
<dbReference type="Proteomes" id="UP000012527">
    <property type="component" value="Unassembled WGS sequence"/>
</dbReference>
<dbReference type="NCBIfam" id="TIGR00052">
    <property type="entry name" value="nudix-type nucleoside diphosphatase, YffH/AdpP family"/>
    <property type="match status" value="1"/>
</dbReference>
<dbReference type="PROSITE" id="PS51462">
    <property type="entry name" value="NUDIX"/>
    <property type="match status" value="1"/>
</dbReference>
<dbReference type="HOGENOM" id="CLU_062658_1_0_7"/>
<dbReference type="AlphaFoldDB" id="N2BSI2"/>
<feature type="binding site" evidence="3">
    <location>
        <position position="97"/>
    </location>
    <ligand>
        <name>Mg(2+)</name>
        <dbReference type="ChEBI" id="CHEBI:18420"/>
        <label>1</label>
    </ligand>
</feature>
<dbReference type="EMBL" id="AQFW01000007">
    <property type="protein sequence ID" value="EMZ39869.1"/>
    <property type="molecule type" value="Genomic_DNA"/>
</dbReference>
<evidence type="ECO:0000256" key="2">
    <source>
        <dbReference type="ARBA" id="ARBA00022801"/>
    </source>
</evidence>
<evidence type="ECO:0000256" key="4">
    <source>
        <dbReference type="PIRSR" id="PIRSR604385-3"/>
    </source>
</evidence>
<dbReference type="RefSeq" id="WP_004086075.1">
    <property type="nucleotide sequence ID" value="NZ_KB822514.1"/>
</dbReference>
<reference evidence="6 7" key="1">
    <citation type="submission" date="2013-02" db="EMBL/GenBank/DDBJ databases">
        <title>The Genome Sequence of Helicobacter bilis WiWa.</title>
        <authorList>
            <consortium name="The Broad Institute Genome Sequencing Platform"/>
            <person name="Ward D."/>
            <person name="Overstreet A.-M.C."/>
            <person name="Ramer-Tait A.E."/>
            <person name="Phillips G.J."/>
            <person name="Wannemuehler M.J."/>
            <person name="Walker B."/>
            <person name="Young S.K."/>
            <person name="Zeng Q."/>
            <person name="Gargeya S."/>
            <person name="Fitzgerald M."/>
            <person name="Haas B."/>
            <person name="Abouelleil A."/>
            <person name="Alvarado L."/>
            <person name="Arachchi H.M."/>
            <person name="Berlin A.M."/>
            <person name="Chapman S.B."/>
            <person name="Dewar J."/>
            <person name="Goldberg J."/>
            <person name="Griggs A."/>
            <person name="Gujja S."/>
            <person name="Hansen M."/>
            <person name="Howarth C."/>
            <person name="Imamovic A."/>
            <person name="Larimer J."/>
            <person name="McCowan C."/>
            <person name="Murphy C."/>
            <person name="Neiman D."/>
            <person name="Pearson M."/>
            <person name="Priest M."/>
            <person name="Roberts A."/>
            <person name="Saif S."/>
            <person name="Shea T."/>
            <person name="Sisk P."/>
            <person name="Sykes S."/>
            <person name="Wortman J."/>
            <person name="Nusbaum C."/>
            <person name="Birren B."/>
        </authorList>
    </citation>
    <scope>NUCLEOTIDE SEQUENCE [LARGE SCALE GENOMIC DNA]</scope>
    <source>
        <strain evidence="6 7">WiWa</strain>
    </source>
</reference>
<dbReference type="PANTHER" id="PTHR11839">
    <property type="entry name" value="UDP/ADP-SUGAR PYROPHOSPHATASE"/>
    <property type="match status" value="1"/>
</dbReference>
<keyword evidence="2" id="KW-0378">Hydrolase</keyword>
<accession>N2BSI2</accession>
<dbReference type="Gene3D" id="3.90.79.10">
    <property type="entry name" value="Nucleoside Triphosphate Pyrophosphohydrolase"/>
    <property type="match status" value="1"/>
</dbReference>
<gene>
    <name evidence="6" type="ORF">C826_00691</name>
</gene>
<comment type="caution">
    <text evidence="6">The sequence shown here is derived from an EMBL/GenBank/DDBJ whole genome shotgun (WGS) entry which is preliminary data.</text>
</comment>
<name>N2BSI2_9HELI</name>
<feature type="binding site" evidence="3">
    <location>
        <position position="117"/>
    </location>
    <ligand>
        <name>Mg(2+)</name>
        <dbReference type="ChEBI" id="CHEBI:18420"/>
        <label>1</label>
    </ligand>
</feature>